<dbReference type="InterPro" id="IPR035906">
    <property type="entry name" value="MetI-like_sf"/>
</dbReference>
<evidence type="ECO:0000256" key="7">
    <source>
        <dbReference type="RuleBase" id="RU363032"/>
    </source>
</evidence>
<evidence type="ECO:0000256" key="1">
    <source>
        <dbReference type="ARBA" id="ARBA00004651"/>
    </source>
</evidence>
<dbReference type="RefSeq" id="WP_176635206.1">
    <property type="nucleotide sequence ID" value="NZ_JAAMFM010000015.1"/>
</dbReference>
<feature type="domain" description="ABC transmembrane type-1" evidence="8">
    <location>
        <begin position="74"/>
        <end position="264"/>
    </location>
</feature>
<dbReference type="AlphaFoldDB" id="A0A7Y7M089"/>
<evidence type="ECO:0000256" key="3">
    <source>
        <dbReference type="ARBA" id="ARBA00022475"/>
    </source>
</evidence>
<evidence type="ECO:0000256" key="4">
    <source>
        <dbReference type="ARBA" id="ARBA00022692"/>
    </source>
</evidence>
<dbReference type="GO" id="GO:0055085">
    <property type="term" value="P:transmembrane transport"/>
    <property type="evidence" value="ECO:0007669"/>
    <property type="project" value="InterPro"/>
</dbReference>
<organism evidence="9 10">
    <name type="scientific">Arthrobacter wenxiniae</name>
    <dbReference type="NCBI Taxonomy" id="2713570"/>
    <lineage>
        <taxon>Bacteria</taxon>
        <taxon>Bacillati</taxon>
        <taxon>Actinomycetota</taxon>
        <taxon>Actinomycetes</taxon>
        <taxon>Micrococcales</taxon>
        <taxon>Micrococcaceae</taxon>
        <taxon>Arthrobacter</taxon>
    </lineage>
</organism>
<feature type="transmembrane region" description="Helical" evidence="7">
    <location>
        <begin position="110"/>
        <end position="131"/>
    </location>
</feature>
<evidence type="ECO:0000259" key="8">
    <source>
        <dbReference type="PROSITE" id="PS50928"/>
    </source>
</evidence>
<evidence type="ECO:0000256" key="6">
    <source>
        <dbReference type="ARBA" id="ARBA00023136"/>
    </source>
</evidence>
<dbReference type="PANTHER" id="PTHR32243:SF52">
    <property type="entry name" value="ABC TRANSPORTER PERMEASE PROTEIN"/>
    <property type="match status" value="1"/>
</dbReference>
<dbReference type="SUPFAM" id="SSF161098">
    <property type="entry name" value="MetI-like"/>
    <property type="match status" value="1"/>
</dbReference>
<dbReference type="CDD" id="cd06261">
    <property type="entry name" value="TM_PBP2"/>
    <property type="match status" value="1"/>
</dbReference>
<dbReference type="Gene3D" id="1.10.3720.10">
    <property type="entry name" value="MetI-like"/>
    <property type="match status" value="1"/>
</dbReference>
<gene>
    <name evidence="9" type="ORF">G6034_11260</name>
</gene>
<feature type="transmembrane region" description="Helical" evidence="7">
    <location>
        <begin position="73"/>
        <end position="98"/>
    </location>
</feature>
<keyword evidence="4 7" id="KW-0812">Transmembrane</keyword>
<reference evidence="9 10" key="1">
    <citation type="submission" date="2020-02" db="EMBL/GenBank/DDBJ databases">
        <title>Genome sequence of strain AETb3-4.</title>
        <authorList>
            <person name="Gao J."/>
            <person name="Zhang X."/>
        </authorList>
    </citation>
    <scope>NUCLEOTIDE SEQUENCE [LARGE SCALE GENOMIC DNA]</scope>
    <source>
        <strain evidence="9 10">AETb3-4</strain>
    </source>
</reference>
<sequence length="280" mass="29930">MSNTIMTSPRTRRVASGLAIVAVLWSVIPLIWMLITAFKPQNAIRTSTPEFLFAPTLVNFQNLFSGGNSVGPFIVNSVIVSVVSTIIAVGLGVVAGYGLCHWKSRGKKDLAFWIISTRMAPIAAVIVPLFVMFRQVGLIDNLLGLIVAYLTFNLPFAIWLMSAFFAEVPPSLQEAAQIDGCNKWQAFRLVVVPTTIPGIIATAVLCLVFAWNDYAFASSFAGPSSQTLPMTAGSLITQTGVDWGQLCALGLITVLPMIVVGLAVRKHLATGLSMGAVTGE</sequence>
<comment type="caution">
    <text evidence="9">The sequence shown here is derived from an EMBL/GenBank/DDBJ whole genome shotgun (WGS) entry which is preliminary data.</text>
</comment>
<name>A0A7Y7M089_9MICC</name>
<dbReference type="PROSITE" id="PS50928">
    <property type="entry name" value="ABC_TM1"/>
    <property type="match status" value="1"/>
</dbReference>
<keyword evidence="10" id="KW-1185">Reference proteome</keyword>
<evidence type="ECO:0000256" key="5">
    <source>
        <dbReference type="ARBA" id="ARBA00022989"/>
    </source>
</evidence>
<dbReference type="Pfam" id="PF00528">
    <property type="entry name" value="BPD_transp_1"/>
    <property type="match status" value="1"/>
</dbReference>
<dbReference type="GO" id="GO:0005886">
    <property type="term" value="C:plasma membrane"/>
    <property type="evidence" value="ECO:0007669"/>
    <property type="project" value="UniProtKB-SubCell"/>
</dbReference>
<feature type="transmembrane region" description="Helical" evidence="7">
    <location>
        <begin position="243"/>
        <end position="264"/>
    </location>
</feature>
<keyword evidence="3" id="KW-1003">Cell membrane</keyword>
<dbReference type="Proteomes" id="UP000543556">
    <property type="component" value="Unassembled WGS sequence"/>
</dbReference>
<keyword evidence="6 7" id="KW-0472">Membrane</keyword>
<dbReference type="PANTHER" id="PTHR32243">
    <property type="entry name" value="MALTOSE TRANSPORT SYSTEM PERMEASE-RELATED"/>
    <property type="match status" value="1"/>
</dbReference>
<keyword evidence="2 7" id="KW-0813">Transport</keyword>
<comment type="subcellular location">
    <subcellularLocation>
        <location evidence="1 7">Cell membrane</location>
        <topology evidence="1 7">Multi-pass membrane protein</topology>
    </subcellularLocation>
</comment>
<dbReference type="EMBL" id="JAAMFM010000015">
    <property type="protein sequence ID" value="NVM95483.1"/>
    <property type="molecule type" value="Genomic_DNA"/>
</dbReference>
<evidence type="ECO:0000313" key="10">
    <source>
        <dbReference type="Proteomes" id="UP000543556"/>
    </source>
</evidence>
<feature type="transmembrane region" description="Helical" evidence="7">
    <location>
        <begin position="187"/>
        <end position="211"/>
    </location>
</feature>
<evidence type="ECO:0000256" key="2">
    <source>
        <dbReference type="ARBA" id="ARBA00022448"/>
    </source>
</evidence>
<evidence type="ECO:0000313" key="9">
    <source>
        <dbReference type="EMBL" id="NVM95483.1"/>
    </source>
</evidence>
<feature type="transmembrane region" description="Helical" evidence="7">
    <location>
        <begin position="14"/>
        <end position="35"/>
    </location>
</feature>
<dbReference type="InterPro" id="IPR050901">
    <property type="entry name" value="BP-dep_ABC_trans_perm"/>
</dbReference>
<feature type="transmembrane region" description="Helical" evidence="7">
    <location>
        <begin position="143"/>
        <end position="166"/>
    </location>
</feature>
<protein>
    <submittedName>
        <fullName evidence="9">Carbohydrate ABC transporter permease</fullName>
    </submittedName>
</protein>
<proteinExistence type="inferred from homology"/>
<comment type="similarity">
    <text evidence="7">Belongs to the binding-protein-dependent transport system permease family.</text>
</comment>
<keyword evidence="5 7" id="KW-1133">Transmembrane helix</keyword>
<dbReference type="InterPro" id="IPR000515">
    <property type="entry name" value="MetI-like"/>
</dbReference>
<accession>A0A7Y7M089</accession>